<name>A0A4Y9SSS6_9BURK</name>
<evidence type="ECO:0000256" key="10">
    <source>
        <dbReference type="SAM" id="MobiDB-lite"/>
    </source>
</evidence>
<dbReference type="InterPro" id="IPR029413">
    <property type="entry name" value="RG-lyase_II"/>
</dbReference>
<dbReference type="Gene3D" id="2.60.40.1120">
    <property type="entry name" value="Carboxypeptidase-like, regulatory domain"/>
    <property type="match status" value="1"/>
</dbReference>
<dbReference type="InterPro" id="IPR015364">
    <property type="entry name" value="RhgB_N"/>
</dbReference>
<feature type="chain" id="PRO_5021348320" description="rhamnogalacturonan endolyase" evidence="11">
    <location>
        <begin position="21"/>
        <end position="550"/>
    </location>
</feature>
<dbReference type="InterPro" id="IPR029411">
    <property type="entry name" value="RG-lyase_III"/>
</dbReference>
<comment type="caution">
    <text evidence="15">The sequence shown here is derived from an EMBL/GenBank/DDBJ whole genome shotgun (WGS) entry which is preliminary data.</text>
</comment>
<dbReference type="AlphaFoldDB" id="A0A4Y9SSS6"/>
<dbReference type="SUPFAM" id="SSF49785">
    <property type="entry name" value="Galactose-binding domain-like"/>
    <property type="match status" value="1"/>
</dbReference>
<evidence type="ECO:0000256" key="3">
    <source>
        <dbReference type="ARBA" id="ARBA00010418"/>
    </source>
</evidence>
<gene>
    <name evidence="15" type="ORF">E4O92_17995</name>
</gene>
<dbReference type="GO" id="GO:0071555">
    <property type="term" value="P:cell wall organization"/>
    <property type="evidence" value="ECO:0007669"/>
    <property type="project" value="UniProtKB-KW"/>
</dbReference>
<comment type="catalytic activity">
    <reaction evidence="1">
        <text>Endotype eliminative cleavage of L-alpha-rhamnopyranosyl-(1-&gt;4)-alpha-D-galactopyranosyluronic acid bonds of rhamnogalacturonan I domains in ramified hairy regions of pectin leaving L-rhamnopyranose at the reducing end and 4-deoxy-4,5-unsaturated D-galactopyranosyluronic acid at the non-reducing end.</text>
        <dbReference type="EC" id="4.2.2.23"/>
    </reaction>
</comment>
<evidence type="ECO:0000256" key="1">
    <source>
        <dbReference type="ARBA" id="ARBA00001324"/>
    </source>
</evidence>
<evidence type="ECO:0000256" key="7">
    <source>
        <dbReference type="ARBA" id="ARBA00023157"/>
    </source>
</evidence>
<dbReference type="CDD" id="cd10320">
    <property type="entry name" value="RGL4_N"/>
    <property type="match status" value="1"/>
</dbReference>
<reference evidence="15 16" key="1">
    <citation type="submission" date="2019-03" db="EMBL/GenBank/DDBJ databases">
        <title>Draft genome of Massilia hortus sp. nov., a novel bacterial species of the Oxalobacteraceae family.</title>
        <authorList>
            <person name="Peta V."/>
            <person name="Raths R."/>
            <person name="Bucking H."/>
        </authorList>
    </citation>
    <scope>NUCLEOTIDE SEQUENCE [LARGE SCALE GENOMIC DNA]</scope>
    <source>
        <strain evidence="15 16">ONC3</strain>
    </source>
</reference>
<evidence type="ECO:0000256" key="9">
    <source>
        <dbReference type="ARBA" id="ARBA00023316"/>
    </source>
</evidence>
<dbReference type="EMBL" id="SPUM01000119">
    <property type="protein sequence ID" value="TFW29842.1"/>
    <property type="molecule type" value="Genomic_DNA"/>
</dbReference>
<dbReference type="InterPro" id="IPR011013">
    <property type="entry name" value="Gal_mutarotase_sf_dom"/>
</dbReference>
<keyword evidence="7" id="KW-1015">Disulfide bond</keyword>
<feature type="signal peptide" evidence="11">
    <location>
        <begin position="1"/>
        <end position="20"/>
    </location>
</feature>
<feature type="domain" description="Rhamnogalacturonase B N-terminal" evidence="12">
    <location>
        <begin position="45"/>
        <end position="288"/>
    </location>
</feature>
<comment type="subcellular location">
    <subcellularLocation>
        <location evidence="2">Secreted</location>
    </subcellularLocation>
</comment>
<keyword evidence="6 11" id="KW-0732">Signal</keyword>
<feature type="compositionally biased region" description="Polar residues" evidence="10">
    <location>
        <begin position="163"/>
        <end position="173"/>
    </location>
</feature>
<feature type="region of interest" description="Disordered" evidence="10">
    <location>
        <begin position="163"/>
        <end position="182"/>
    </location>
</feature>
<dbReference type="Gene3D" id="2.60.120.260">
    <property type="entry name" value="Galactose-binding domain-like"/>
    <property type="match status" value="1"/>
</dbReference>
<dbReference type="Pfam" id="PF09284">
    <property type="entry name" value="RhgB_N"/>
    <property type="match status" value="1"/>
</dbReference>
<dbReference type="GO" id="GO:0030246">
    <property type="term" value="F:carbohydrate binding"/>
    <property type="evidence" value="ECO:0007669"/>
    <property type="project" value="InterPro"/>
</dbReference>
<evidence type="ECO:0000256" key="8">
    <source>
        <dbReference type="ARBA" id="ARBA00023239"/>
    </source>
</evidence>
<dbReference type="InterPro" id="IPR008979">
    <property type="entry name" value="Galactose-bd-like_sf"/>
</dbReference>
<dbReference type="EC" id="4.2.2.23" evidence="4"/>
<dbReference type="CDD" id="cd10317">
    <property type="entry name" value="RGL4_C"/>
    <property type="match status" value="1"/>
</dbReference>
<dbReference type="Proteomes" id="UP000297258">
    <property type="component" value="Unassembled WGS sequence"/>
</dbReference>
<dbReference type="SUPFAM" id="SSF74650">
    <property type="entry name" value="Galactose mutarotase-like"/>
    <property type="match status" value="1"/>
</dbReference>
<dbReference type="InterPro" id="IPR013784">
    <property type="entry name" value="Carb-bd-like_fold"/>
</dbReference>
<evidence type="ECO:0000256" key="2">
    <source>
        <dbReference type="ARBA" id="ARBA00004613"/>
    </source>
</evidence>
<keyword evidence="16" id="KW-1185">Reference proteome</keyword>
<evidence type="ECO:0000313" key="16">
    <source>
        <dbReference type="Proteomes" id="UP000297258"/>
    </source>
</evidence>
<evidence type="ECO:0000256" key="11">
    <source>
        <dbReference type="SAM" id="SignalP"/>
    </source>
</evidence>
<protein>
    <recommendedName>
        <fullName evidence="4">rhamnogalacturonan endolyase</fullName>
        <ecNumber evidence="4">4.2.2.23</ecNumber>
    </recommendedName>
</protein>
<evidence type="ECO:0000256" key="6">
    <source>
        <dbReference type="ARBA" id="ARBA00022729"/>
    </source>
</evidence>
<accession>A0A4Y9SSS6</accession>
<keyword evidence="8" id="KW-0456">Lyase</keyword>
<evidence type="ECO:0000259" key="14">
    <source>
        <dbReference type="Pfam" id="PF14686"/>
    </source>
</evidence>
<evidence type="ECO:0000259" key="12">
    <source>
        <dbReference type="Pfam" id="PF09284"/>
    </source>
</evidence>
<organism evidence="15 16">
    <name type="scientific">Massilia horti</name>
    <dbReference type="NCBI Taxonomy" id="2562153"/>
    <lineage>
        <taxon>Bacteria</taxon>
        <taxon>Pseudomonadati</taxon>
        <taxon>Pseudomonadota</taxon>
        <taxon>Betaproteobacteria</taxon>
        <taxon>Burkholderiales</taxon>
        <taxon>Oxalobacteraceae</taxon>
        <taxon>Telluria group</taxon>
        <taxon>Massilia</taxon>
    </lineage>
</organism>
<dbReference type="PROSITE" id="PS51257">
    <property type="entry name" value="PROKAR_LIPOPROTEIN"/>
    <property type="match status" value="1"/>
</dbReference>
<evidence type="ECO:0000313" key="15">
    <source>
        <dbReference type="EMBL" id="TFW29842.1"/>
    </source>
</evidence>
<dbReference type="PANTHER" id="PTHR36574">
    <property type="entry name" value="RHAMNOGALACTURONATE LYASE-RELATED"/>
    <property type="match status" value="1"/>
</dbReference>
<dbReference type="Pfam" id="PF14686">
    <property type="entry name" value="fn3_3"/>
    <property type="match status" value="1"/>
</dbReference>
<dbReference type="CDD" id="cd10316">
    <property type="entry name" value="RGL4_M"/>
    <property type="match status" value="1"/>
</dbReference>
<dbReference type="GO" id="GO:0005576">
    <property type="term" value="C:extracellular region"/>
    <property type="evidence" value="ECO:0007669"/>
    <property type="project" value="UniProtKB-SubCell"/>
</dbReference>
<evidence type="ECO:0000256" key="5">
    <source>
        <dbReference type="ARBA" id="ARBA00022525"/>
    </source>
</evidence>
<feature type="domain" description="Rhamnogalacturonan lyase" evidence="13">
    <location>
        <begin position="384"/>
        <end position="548"/>
    </location>
</feature>
<dbReference type="GO" id="GO:0045490">
    <property type="term" value="P:pectin catabolic process"/>
    <property type="evidence" value="ECO:0007669"/>
    <property type="project" value="TreeGrafter"/>
</dbReference>
<evidence type="ECO:0000259" key="13">
    <source>
        <dbReference type="Pfam" id="PF14683"/>
    </source>
</evidence>
<keyword evidence="5" id="KW-0964">Secreted</keyword>
<comment type="similarity">
    <text evidence="3">Belongs to the polysaccharide lyase 4 family.</text>
</comment>
<dbReference type="SUPFAM" id="SSF49452">
    <property type="entry name" value="Starch-binding domain-like"/>
    <property type="match status" value="1"/>
</dbReference>
<dbReference type="Pfam" id="PF14683">
    <property type="entry name" value="CBM-like"/>
    <property type="match status" value="1"/>
</dbReference>
<dbReference type="InterPro" id="IPR016590">
    <property type="entry name" value="Rhamnogalacturonase_B"/>
</dbReference>
<proteinExistence type="inferred from homology"/>
<dbReference type="PANTHER" id="PTHR36574:SF1">
    <property type="entry name" value="RHAMNOGALACTURONATE LYASE-RELATED"/>
    <property type="match status" value="1"/>
</dbReference>
<dbReference type="GO" id="GO:0102210">
    <property type="term" value="F:rhamnogalacturonan endolyase activity"/>
    <property type="evidence" value="ECO:0007669"/>
    <property type="project" value="UniProtKB-EC"/>
</dbReference>
<evidence type="ECO:0000256" key="4">
    <source>
        <dbReference type="ARBA" id="ARBA00012437"/>
    </source>
</evidence>
<feature type="domain" description="Rhamnogalacturonan lyase" evidence="14">
    <location>
        <begin position="295"/>
        <end position="368"/>
    </location>
</feature>
<dbReference type="Gene3D" id="2.70.98.10">
    <property type="match status" value="1"/>
</dbReference>
<dbReference type="OrthoDB" id="7169863at2"/>
<sequence>MTWRSVAGSSAILLGLVACGGETTNEAQSTKLLASTTAVAATPAFGVTDSGGILTVSSGAGLVFKVGAGGSITSITYNGGPELQDQTKGSHINSGIGAAVSYTNDGSVIKITLTTASLVHYLLVKQNDNTIYMGTYVTAEPTVGELRWITRLKGTEFTSVPVESNNAGSTGDIESSDVKGHADGTTTSKYYGNQRAKDLTIRGVTGSGVGAFMVYGNRETSSGGPFYRDIQNQSGGGVEVYNYMNSGHAQTEAWRTGFFGPYALIFNDGSTAPAIPDMSWMGDYCLSGWVGASGRGQVSGTGLSGMDPNYSYTVGFANTTAQYWADVSPTGGFSAAGMKAGTYSMTVYKNELAVYTEQVTVDAGATTTMNNRSITGDPSTASALWRIGDWDGTPLEFLNGTSFNVRHPSDVRNASWAVTGFNVGDPVNTFPAALWQNTVGNNPLTVTFNLTAAQVASHTVRIGITTANAGGRPKIVVNGWTSSIPAASSQPSSRTLTVGTYRGNNKMFTYSVPASAFVAGTNTMTIYVSSGSSGTAFLSPSYSFDALDML</sequence>
<dbReference type="InterPro" id="IPR014718">
    <property type="entry name" value="GH-type_carb-bd"/>
</dbReference>
<keyword evidence="9" id="KW-0961">Cell wall biogenesis/degradation</keyword>